<protein>
    <submittedName>
        <fullName evidence="2">Uncharacterized protein</fullName>
    </submittedName>
</protein>
<dbReference type="OrthoDB" id="4958164at2759"/>
<dbReference type="AlphaFoldDB" id="A0A9P4WG23"/>
<gene>
    <name evidence="2" type="ORF">E8E12_000423</name>
</gene>
<feature type="region of interest" description="Disordered" evidence="1">
    <location>
        <begin position="1"/>
        <end position="23"/>
    </location>
</feature>
<evidence type="ECO:0000256" key="1">
    <source>
        <dbReference type="SAM" id="MobiDB-lite"/>
    </source>
</evidence>
<dbReference type="EMBL" id="SWKV01000152">
    <property type="protein sequence ID" value="KAF3031396.1"/>
    <property type="molecule type" value="Genomic_DNA"/>
</dbReference>
<evidence type="ECO:0000313" key="3">
    <source>
        <dbReference type="Proteomes" id="UP000758155"/>
    </source>
</evidence>
<name>A0A9P4WG23_9PLEO</name>
<organism evidence="2 3">
    <name type="scientific">Didymella heteroderae</name>
    <dbReference type="NCBI Taxonomy" id="1769908"/>
    <lineage>
        <taxon>Eukaryota</taxon>
        <taxon>Fungi</taxon>
        <taxon>Dikarya</taxon>
        <taxon>Ascomycota</taxon>
        <taxon>Pezizomycotina</taxon>
        <taxon>Dothideomycetes</taxon>
        <taxon>Pleosporomycetidae</taxon>
        <taxon>Pleosporales</taxon>
        <taxon>Pleosporineae</taxon>
        <taxon>Didymellaceae</taxon>
        <taxon>Didymella</taxon>
    </lineage>
</organism>
<proteinExistence type="predicted"/>
<accession>A0A9P4WG23</accession>
<sequence length="131" mass="14789">MVQAAQQRLHTASIQETPRHDPPRMTAIDVEMARMRGTTIAVEATQEHLQASKTATTPSLTDIIAAKERLVGRLRCELHFERESRILGDRLAGDLQLLIERCNMAVEMYEQDQRDIKAGYSRFKAGLADAR</sequence>
<keyword evidence="3" id="KW-1185">Reference proteome</keyword>
<dbReference type="Proteomes" id="UP000758155">
    <property type="component" value="Unassembled WGS sequence"/>
</dbReference>
<reference evidence="2" key="1">
    <citation type="submission" date="2019-04" db="EMBL/GenBank/DDBJ databases">
        <title>Sequencing of skin fungus with MAO and IRED activity.</title>
        <authorList>
            <person name="Marsaioli A.J."/>
            <person name="Bonatto J.M.C."/>
            <person name="Reis Junior O."/>
        </authorList>
    </citation>
    <scope>NUCLEOTIDE SEQUENCE</scope>
    <source>
        <strain evidence="2">28M1</strain>
    </source>
</reference>
<comment type="caution">
    <text evidence="2">The sequence shown here is derived from an EMBL/GenBank/DDBJ whole genome shotgun (WGS) entry which is preliminary data.</text>
</comment>
<evidence type="ECO:0000313" key="2">
    <source>
        <dbReference type="EMBL" id="KAF3031396.1"/>
    </source>
</evidence>
<feature type="compositionally biased region" description="Polar residues" evidence="1">
    <location>
        <begin position="1"/>
        <end position="16"/>
    </location>
</feature>